<dbReference type="NCBIfam" id="NF006506">
    <property type="entry name" value="PRK08942.1"/>
    <property type="match status" value="1"/>
</dbReference>
<dbReference type="Gene3D" id="3.40.50.1000">
    <property type="entry name" value="HAD superfamily/HAD-like"/>
    <property type="match status" value="1"/>
</dbReference>
<dbReference type="SUPFAM" id="SSF56784">
    <property type="entry name" value="HAD-like"/>
    <property type="match status" value="1"/>
</dbReference>
<evidence type="ECO:0000256" key="2">
    <source>
        <dbReference type="ARBA" id="ARBA00022490"/>
    </source>
</evidence>
<dbReference type="PIRSF" id="PIRSF004682">
    <property type="entry name" value="GmhB"/>
    <property type="match status" value="1"/>
</dbReference>
<dbReference type="GO" id="GO:0034200">
    <property type="term" value="F:D-glycero-beta-D-manno-heptose 1,7-bisphosphate 7-phosphatase activity"/>
    <property type="evidence" value="ECO:0007669"/>
    <property type="project" value="UniProtKB-EC"/>
</dbReference>
<evidence type="ECO:0000256" key="4">
    <source>
        <dbReference type="ARBA" id="ARBA00022801"/>
    </source>
</evidence>
<evidence type="ECO:0000256" key="3">
    <source>
        <dbReference type="ARBA" id="ARBA00022723"/>
    </source>
</evidence>
<dbReference type="InterPro" id="IPR006543">
    <property type="entry name" value="Histidinol-phos"/>
</dbReference>
<dbReference type="PANTHER" id="PTHR42891">
    <property type="entry name" value="D-GLYCERO-BETA-D-MANNO-HEPTOSE-1,7-BISPHOSPHATE 7-PHOSPHATASE"/>
    <property type="match status" value="1"/>
</dbReference>
<dbReference type="EMBL" id="CP063982">
    <property type="protein sequence ID" value="UOD49954.1"/>
    <property type="molecule type" value="Genomic_DNA"/>
</dbReference>
<organism evidence="8 9">
    <name type="scientific">Orrella daihaiensis</name>
    <dbReference type="NCBI Taxonomy" id="2782176"/>
    <lineage>
        <taxon>Bacteria</taxon>
        <taxon>Pseudomonadati</taxon>
        <taxon>Pseudomonadota</taxon>
        <taxon>Betaproteobacteria</taxon>
        <taxon>Burkholderiales</taxon>
        <taxon>Alcaligenaceae</taxon>
        <taxon>Orrella</taxon>
    </lineage>
</organism>
<gene>
    <name evidence="8" type="primary">gmhB</name>
    <name evidence="8" type="ORF">DHf2319_11000</name>
</gene>
<sequence>MKLIILDRDGVINVDSDAYVKHPDEWHPLPGSLEAIARLSRAGWKVVVASNQSGLARGYFDAAALNAMHLKCRELLRPLGGAIDAFFVCPHGPDDACTCRKPAPGMFKEIARRFDTTLENVPAVGDSLRDLKACAAAGCTPWLVQTGNGLKTRQSNELPVNTRFGKDLSDVVDQILAEDIGG</sequence>
<dbReference type="InterPro" id="IPR006549">
    <property type="entry name" value="HAD-SF_hydro_IIIA"/>
</dbReference>
<dbReference type="NCBIfam" id="TIGR01656">
    <property type="entry name" value="Histidinol-ppas"/>
    <property type="match status" value="1"/>
</dbReference>
<dbReference type="PANTHER" id="PTHR42891:SF1">
    <property type="entry name" value="D-GLYCERO-BETA-D-MANNO-HEPTOSE-1,7-BISPHOSPHATE 7-PHOSPHATASE"/>
    <property type="match status" value="1"/>
</dbReference>
<keyword evidence="4 7" id="KW-0378">Hydrolase</keyword>
<dbReference type="Proteomes" id="UP000831607">
    <property type="component" value="Chromosome"/>
</dbReference>
<keyword evidence="9" id="KW-1185">Reference proteome</keyword>
<accession>A0ABY4APG7</accession>
<name>A0ABY4APG7_9BURK</name>
<evidence type="ECO:0000313" key="8">
    <source>
        <dbReference type="EMBL" id="UOD49954.1"/>
    </source>
</evidence>
<dbReference type="CDD" id="cd07503">
    <property type="entry name" value="HAD_HisB-N"/>
    <property type="match status" value="1"/>
</dbReference>
<dbReference type="Pfam" id="PF00702">
    <property type="entry name" value="Hydrolase"/>
    <property type="match status" value="1"/>
</dbReference>
<evidence type="ECO:0000256" key="6">
    <source>
        <dbReference type="ARBA" id="ARBA00031828"/>
    </source>
</evidence>
<dbReference type="InterPro" id="IPR023214">
    <property type="entry name" value="HAD_sf"/>
</dbReference>
<comment type="similarity">
    <text evidence="7">Belongs to the gmhB family.</text>
</comment>
<proteinExistence type="inferred from homology"/>
<protein>
    <recommendedName>
        <fullName evidence="6 7">D,D-heptose 1,7-bisphosphate phosphatase</fullName>
        <ecNumber evidence="7">3.1.3.-</ecNumber>
    </recommendedName>
</protein>
<comment type="subcellular location">
    <subcellularLocation>
        <location evidence="1 7">Cytoplasm</location>
    </subcellularLocation>
</comment>
<dbReference type="NCBIfam" id="TIGR01662">
    <property type="entry name" value="HAD-SF-IIIA"/>
    <property type="match status" value="1"/>
</dbReference>
<keyword evidence="3" id="KW-0479">Metal-binding</keyword>
<evidence type="ECO:0000256" key="1">
    <source>
        <dbReference type="ARBA" id="ARBA00004496"/>
    </source>
</evidence>
<keyword evidence="2 7" id="KW-0963">Cytoplasm</keyword>
<evidence type="ECO:0000256" key="5">
    <source>
        <dbReference type="ARBA" id="ARBA00023277"/>
    </source>
</evidence>
<reference evidence="8 9" key="1">
    <citation type="submission" date="2020-11" db="EMBL/GenBank/DDBJ databases">
        <title>Algicoccus daihaiensis sp.nov., isolated from Daihai Lake in Inner Mongolia.</title>
        <authorList>
            <person name="Kai J."/>
        </authorList>
    </citation>
    <scope>NUCLEOTIDE SEQUENCE [LARGE SCALE GENOMIC DNA]</scope>
    <source>
        <strain evidence="9">f23</strain>
    </source>
</reference>
<dbReference type="EC" id="3.1.3.-" evidence="7"/>
<dbReference type="RefSeq" id="WP_243478336.1">
    <property type="nucleotide sequence ID" value="NZ_CP063982.1"/>
</dbReference>
<dbReference type="InterPro" id="IPR036412">
    <property type="entry name" value="HAD-like_sf"/>
</dbReference>
<evidence type="ECO:0000313" key="9">
    <source>
        <dbReference type="Proteomes" id="UP000831607"/>
    </source>
</evidence>
<keyword evidence="5 7" id="KW-0119">Carbohydrate metabolism</keyword>
<dbReference type="InterPro" id="IPR004446">
    <property type="entry name" value="Heptose_bisP_phosphatase"/>
</dbReference>
<evidence type="ECO:0000256" key="7">
    <source>
        <dbReference type="PIRNR" id="PIRNR004682"/>
    </source>
</evidence>